<dbReference type="EMBL" id="JXXK01000014">
    <property type="protein sequence ID" value="KJF39701.1"/>
    <property type="molecule type" value="Genomic_DNA"/>
</dbReference>
<dbReference type="InterPro" id="IPR024934">
    <property type="entry name" value="Rubredoxin-like_dom"/>
</dbReference>
<evidence type="ECO:0000313" key="8">
    <source>
        <dbReference type="Proteomes" id="UP000032483"/>
    </source>
</evidence>
<reference evidence="4 9" key="2">
    <citation type="submission" date="2015-10" db="EMBL/GenBank/DDBJ databases">
        <title>A novel member of the family Ruminococcaceae isolated from human faeces.</title>
        <authorList>
            <person name="Shkoporov A.N."/>
            <person name="Chaplin A.V."/>
            <person name="Motuzova O.V."/>
            <person name="Kafarskaia L.I."/>
            <person name="Efimov B.A."/>
        </authorList>
    </citation>
    <scope>NUCLEOTIDE SEQUENCE [LARGE SCALE GENOMIC DNA]</scope>
    <source>
        <strain evidence="4 9">668</strain>
    </source>
</reference>
<dbReference type="GO" id="GO:0005506">
    <property type="term" value="F:iron ion binding"/>
    <property type="evidence" value="ECO:0007669"/>
    <property type="project" value="InterPro"/>
</dbReference>
<dbReference type="Pfam" id="PF21349">
    <property type="entry name" value="RUBY_RBDX"/>
    <property type="match status" value="1"/>
</dbReference>
<dbReference type="Proteomes" id="UP000449193">
    <property type="component" value="Unassembled WGS sequence"/>
</dbReference>
<evidence type="ECO:0000313" key="6">
    <source>
        <dbReference type="EMBL" id="MTS28630.1"/>
    </source>
</evidence>
<evidence type="ECO:0000313" key="7">
    <source>
        <dbReference type="EMBL" id="MTS50266.1"/>
    </source>
</evidence>
<dbReference type="EMBL" id="WMZU01000032">
    <property type="protein sequence ID" value="MTS28630.1"/>
    <property type="molecule type" value="Genomic_DNA"/>
</dbReference>
<dbReference type="Gene3D" id="2.20.28.10">
    <property type="match status" value="1"/>
</dbReference>
<evidence type="ECO:0000313" key="9">
    <source>
        <dbReference type="Proteomes" id="UP000053433"/>
    </source>
</evidence>
<comment type="cofactor">
    <cofactor evidence="1">
        <name>Fe(3+)</name>
        <dbReference type="ChEBI" id="CHEBI:29034"/>
    </cofactor>
</comment>
<reference evidence="3" key="1">
    <citation type="submission" date="2015-02" db="EMBL/GenBank/DDBJ databases">
        <title>A novel member of the family Ruminococcaceae isolated from human feces.</title>
        <authorList>
            <person name="Shkoporov A.N."/>
            <person name="Chaplin A.V."/>
            <person name="Motuzova O.V."/>
            <person name="Kafarskaia L.I."/>
            <person name="Khokhlova E.V."/>
            <person name="Efimov B.A."/>
        </authorList>
    </citation>
    <scope>NUCLEOTIDE SEQUENCE [LARGE SCALE GENOMIC DNA]</scope>
    <source>
        <strain evidence="3">585-1</strain>
    </source>
</reference>
<reference evidence="11 12" key="3">
    <citation type="journal article" date="2019" name="Nat. Med.">
        <title>A library of human gut bacterial isolates paired with longitudinal multiomics data enables mechanistic microbiome research.</title>
        <authorList>
            <person name="Poyet M."/>
            <person name="Groussin M."/>
            <person name="Gibbons S.M."/>
            <person name="Avila-Pacheco J."/>
            <person name="Jiang X."/>
            <person name="Kearney S.M."/>
            <person name="Perrotta A.R."/>
            <person name="Berdy B."/>
            <person name="Zhao S."/>
            <person name="Lieberman T.D."/>
            <person name="Swanson P.K."/>
            <person name="Smith M."/>
            <person name="Roesemann S."/>
            <person name="Alexander J.E."/>
            <person name="Rich S.A."/>
            <person name="Livny J."/>
            <person name="Vlamakis H."/>
            <person name="Clish C."/>
            <person name="Bullock K."/>
            <person name="Deik A."/>
            <person name="Scott J."/>
            <person name="Pierce K.A."/>
            <person name="Xavier R.J."/>
            <person name="Alm E.J."/>
        </authorList>
    </citation>
    <scope>NUCLEOTIDE SEQUENCE [LARGE SCALE GENOMIC DNA]</scope>
    <source>
        <strain evidence="6 12">BIOML-A4</strain>
        <strain evidence="7 11">BIOML-A7</strain>
    </source>
</reference>
<dbReference type="Proteomes" id="UP000431913">
    <property type="component" value="Unassembled WGS sequence"/>
</dbReference>
<reference evidence="5 10" key="4">
    <citation type="submission" date="2019-08" db="EMBL/GenBank/DDBJ databases">
        <title>In-depth cultivation of the pig gut microbiome towards novel bacterial diversity and tailored functional studies.</title>
        <authorList>
            <person name="Wylensek D."/>
            <person name="Hitch T.C.A."/>
            <person name="Clavel T."/>
        </authorList>
    </citation>
    <scope>NUCLEOTIDE SEQUENCE [LARGE SCALE GENOMIC DNA]</scope>
    <source>
        <strain evidence="5 10">WCA3-601-WT-6J</strain>
    </source>
</reference>
<dbReference type="RefSeq" id="WP_009323825.1">
    <property type="nucleotide sequence ID" value="NZ_CAOJUJ010000012.1"/>
</dbReference>
<keyword evidence="8" id="KW-1185">Reference proteome</keyword>
<feature type="domain" description="Rubredoxin-like" evidence="2">
    <location>
        <begin position="1"/>
        <end position="35"/>
    </location>
</feature>
<evidence type="ECO:0000313" key="5">
    <source>
        <dbReference type="EMBL" id="MST91503.1"/>
    </source>
</evidence>
<dbReference type="SUPFAM" id="SSF57802">
    <property type="entry name" value="Rubredoxin-like"/>
    <property type="match status" value="1"/>
</dbReference>
<evidence type="ECO:0000256" key="1">
    <source>
        <dbReference type="ARBA" id="ARBA00001965"/>
    </source>
</evidence>
<dbReference type="PROSITE" id="PS50903">
    <property type="entry name" value="RUBREDOXIN_LIKE"/>
    <property type="match status" value="1"/>
</dbReference>
<proteinExistence type="predicted"/>
<sequence length="37" mass="4015">MKKWRCTICGQTFEGDVPPVPCPVCGAGEEAFEEVAE</sequence>
<dbReference type="InterPro" id="IPR048574">
    <property type="entry name" value="RUBY_RBDX"/>
</dbReference>
<dbReference type="GeneID" id="42857075"/>
<dbReference type="Proteomes" id="UP000472755">
    <property type="component" value="Unassembled WGS sequence"/>
</dbReference>
<organism evidence="3 8">
    <name type="scientific">Ruthenibacterium lactatiformans</name>
    <dbReference type="NCBI Taxonomy" id="1550024"/>
    <lineage>
        <taxon>Bacteria</taxon>
        <taxon>Bacillati</taxon>
        <taxon>Bacillota</taxon>
        <taxon>Clostridia</taxon>
        <taxon>Eubacteriales</taxon>
        <taxon>Oscillospiraceae</taxon>
        <taxon>Ruthenibacterium</taxon>
    </lineage>
</organism>
<accession>A0A0W7TR34</accession>
<accession>A0A0D8IZJ7</accession>
<dbReference type="EMBL" id="VUNJ01000005">
    <property type="protein sequence ID" value="MST91503.1"/>
    <property type="molecule type" value="Genomic_DNA"/>
</dbReference>
<evidence type="ECO:0000313" key="10">
    <source>
        <dbReference type="Proteomes" id="UP000431913"/>
    </source>
</evidence>
<evidence type="ECO:0000313" key="11">
    <source>
        <dbReference type="Proteomes" id="UP000449193"/>
    </source>
</evidence>
<evidence type="ECO:0000313" key="3">
    <source>
        <dbReference type="EMBL" id="KJF39701.1"/>
    </source>
</evidence>
<dbReference type="EMBL" id="WMZR01000002">
    <property type="protein sequence ID" value="MTS50266.1"/>
    <property type="molecule type" value="Genomic_DNA"/>
</dbReference>
<evidence type="ECO:0000313" key="4">
    <source>
        <dbReference type="EMBL" id="KUE76213.1"/>
    </source>
</evidence>
<evidence type="ECO:0000313" key="12">
    <source>
        <dbReference type="Proteomes" id="UP000472755"/>
    </source>
</evidence>
<dbReference type="Proteomes" id="UP000032483">
    <property type="component" value="Unassembled WGS sequence"/>
</dbReference>
<dbReference type="Proteomes" id="UP000053433">
    <property type="component" value="Unassembled WGS sequence"/>
</dbReference>
<evidence type="ECO:0000259" key="2">
    <source>
        <dbReference type="PROSITE" id="PS50903"/>
    </source>
</evidence>
<comment type="caution">
    <text evidence="3">The sequence shown here is derived from an EMBL/GenBank/DDBJ whole genome shotgun (WGS) entry which is preliminary data.</text>
</comment>
<protein>
    <submittedName>
        <fullName evidence="3">Rubredoxin</fullName>
    </submittedName>
</protein>
<dbReference type="AlphaFoldDB" id="A0A0D8IZJ7"/>
<dbReference type="EMBL" id="LMUA01000011">
    <property type="protein sequence ID" value="KUE76213.1"/>
    <property type="molecule type" value="Genomic_DNA"/>
</dbReference>
<name>A0A0D8IZJ7_9FIRM</name>
<gene>
    <name evidence="4" type="ORF">ASJ35_09505</name>
    <name evidence="5" type="ORF">FYJ76_06040</name>
    <name evidence="7" type="ORF">GMD52_01750</name>
    <name evidence="6" type="ORF">GMD59_15240</name>
    <name evidence="3" type="ORF">TQ39_10820</name>
</gene>